<feature type="region of interest" description="Disordered" evidence="1">
    <location>
        <begin position="1"/>
        <end position="296"/>
    </location>
</feature>
<evidence type="ECO:0000313" key="2">
    <source>
        <dbReference type="EMBL" id="VBB75641.1"/>
    </source>
</evidence>
<feature type="region of interest" description="Disordered" evidence="1">
    <location>
        <begin position="605"/>
        <end position="667"/>
    </location>
</feature>
<protein>
    <submittedName>
        <fullName evidence="2">Uncharacterized protein</fullName>
    </submittedName>
</protein>
<feature type="compositionally biased region" description="Pro residues" evidence="1">
    <location>
        <begin position="453"/>
        <end position="463"/>
    </location>
</feature>
<feature type="compositionally biased region" description="Low complexity" evidence="1">
    <location>
        <begin position="231"/>
        <end position="249"/>
    </location>
</feature>
<evidence type="ECO:0000256" key="1">
    <source>
        <dbReference type="SAM" id="MobiDB-lite"/>
    </source>
</evidence>
<accession>A0ABY6S2A8</accession>
<feature type="compositionally biased region" description="Basic and acidic residues" evidence="1">
    <location>
        <begin position="55"/>
        <end position="80"/>
    </location>
</feature>
<feature type="compositionally biased region" description="Acidic residues" evidence="1">
    <location>
        <begin position="621"/>
        <end position="630"/>
    </location>
</feature>
<feature type="compositionally biased region" description="Acidic residues" evidence="1">
    <location>
        <begin position="144"/>
        <end position="153"/>
    </location>
</feature>
<feature type="region of interest" description="Disordered" evidence="1">
    <location>
        <begin position="404"/>
        <end position="495"/>
    </location>
</feature>
<feature type="compositionally biased region" description="Low complexity" evidence="1">
    <location>
        <begin position="197"/>
        <end position="210"/>
    </location>
</feature>
<organism evidence="2 3">
    <name type="scientific">Podospora comata</name>
    <dbReference type="NCBI Taxonomy" id="48703"/>
    <lineage>
        <taxon>Eukaryota</taxon>
        <taxon>Fungi</taxon>
        <taxon>Dikarya</taxon>
        <taxon>Ascomycota</taxon>
        <taxon>Pezizomycotina</taxon>
        <taxon>Sordariomycetes</taxon>
        <taxon>Sordariomycetidae</taxon>
        <taxon>Sordariales</taxon>
        <taxon>Podosporaceae</taxon>
        <taxon>Podospora</taxon>
    </lineage>
</organism>
<feature type="compositionally biased region" description="Gly residues" evidence="1">
    <location>
        <begin position="109"/>
        <end position="120"/>
    </location>
</feature>
<feature type="compositionally biased region" description="Basic and acidic residues" evidence="1">
    <location>
        <begin position="121"/>
        <end position="143"/>
    </location>
</feature>
<feature type="compositionally biased region" description="Basic and acidic residues" evidence="1">
    <location>
        <begin position="92"/>
        <end position="106"/>
    </location>
</feature>
<dbReference type="EMBL" id="LR026965">
    <property type="protein sequence ID" value="VBB75641.1"/>
    <property type="molecule type" value="Genomic_DNA"/>
</dbReference>
<feature type="compositionally biased region" description="Low complexity" evidence="1">
    <location>
        <begin position="404"/>
        <end position="418"/>
    </location>
</feature>
<gene>
    <name evidence="2" type="ORF">PODCO_205680</name>
</gene>
<feature type="compositionally biased region" description="Gly residues" evidence="1">
    <location>
        <begin position="658"/>
        <end position="667"/>
    </location>
</feature>
<name>A0ABY6S2A8_PODCO</name>
<evidence type="ECO:0000313" key="3">
    <source>
        <dbReference type="Proteomes" id="UP000280685"/>
    </source>
</evidence>
<feature type="compositionally biased region" description="Basic and acidic residues" evidence="1">
    <location>
        <begin position="1"/>
        <end position="30"/>
    </location>
</feature>
<proteinExistence type="predicted"/>
<dbReference type="Proteomes" id="UP000280685">
    <property type="component" value="Chromosome 2"/>
</dbReference>
<sequence>MDAGSVEKRPQEPKAKGKAVDENPTSDKRITRSQTHSGRGKRKGGSGGWFLYRISETRFDGKTEEFQGDPKDSEAARDAAGEYSNSGSADVQKSRDEGKGKERDDNGGDDGCGGGHGGNSDGDKNDDGKKGDGDGPGDKKKGNEEEEDVEKEDEEKKDNNYQASGQTGLEDTPDEEAPRPGSSGFQPASRSRKRSRPLSSSSAGGQSPRLGFSPRSRTREASPPFLTPLARGQTPRPRPQGGSQPSSSSLAGGETPRPRQTRDGRRVRRPNQRDYQMLATYRGRGSSADLGDPRLVQSRWDPTEASWLNLSNGATMQWSVTHQPATYQPAIYQPGPVEQSVKQSVEQSDPEEHDSLNSLFPRNLLLIPDRRSPRDVMRRVSEWVITQDYAPSPLLQTIASFSETSSSTSPSLNLAASPTFNTPARGGYSVYDGITGNELPPDPPRPRRVTPSPLSPAPAVPPRPDVEGSSRPGSPPPEGDLDSSDTNRYLPDSPLPDEQDMYPLLFFPPGGPICAINSPGGRIFQIASPGPSLVVVHRESQSIFAVPPSNARFSPGGELRPFGRSYGCGTLLPGLVSPLTRVSPRAELLPAPPGVSETVYENLNGMAGRDEGQGELGSAEMDLDGDESSSDEAMSRLSIMGPRDEIGSVEGDLDEGESTGGEGSSVK</sequence>
<keyword evidence="3" id="KW-1185">Reference proteome</keyword>
<reference evidence="2" key="1">
    <citation type="submission" date="2018-02" db="EMBL/GenBank/DDBJ databases">
        <authorList>
            <person name="Silar P."/>
        </authorList>
    </citation>
    <scope>NUCLEOTIDE SEQUENCE [LARGE SCALE GENOMIC DNA]</scope>
    <source>
        <strain evidence="2">T</strain>
    </source>
</reference>